<dbReference type="InterPro" id="IPR000172">
    <property type="entry name" value="GMC_OxRdtase_N"/>
</dbReference>
<comment type="similarity">
    <text evidence="2">Belongs to the GMC oxidoreductase family.</text>
</comment>
<name>A0A402C2U9_RHOWR</name>
<dbReference type="AlphaFoldDB" id="A0A402C2U9"/>
<reference evidence="6 7" key="1">
    <citation type="submission" date="2018-11" db="EMBL/GenBank/DDBJ databases">
        <title>Microbial catabolism of amino acid.</title>
        <authorList>
            <person name="Hibi M."/>
            <person name="Ogawa J."/>
        </authorList>
    </citation>
    <scope>NUCLEOTIDE SEQUENCE [LARGE SCALE GENOMIC DNA]</scope>
    <source>
        <strain evidence="6 7">C31-06</strain>
    </source>
</reference>
<dbReference type="InterPro" id="IPR012132">
    <property type="entry name" value="GMC_OxRdtase"/>
</dbReference>
<dbReference type="PANTHER" id="PTHR11552">
    <property type="entry name" value="GLUCOSE-METHANOL-CHOLINE GMC OXIDOREDUCTASE"/>
    <property type="match status" value="1"/>
</dbReference>
<evidence type="ECO:0000313" key="7">
    <source>
        <dbReference type="Proteomes" id="UP000287519"/>
    </source>
</evidence>
<evidence type="ECO:0000313" key="6">
    <source>
        <dbReference type="EMBL" id="GCE37896.1"/>
    </source>
</evidence>
<evidence type="ECO:0000256" key="2">
    <source>
        <dbReference type="ARBA" id="ARBA00010790"/>
    </source>
</evidence>
<dbReference type="EMBL" id="BHYM01000013">
    <property type="protein sequence ID" value="GCE37896.1"/>
    <property type="molecule type" value="Genomic_DNA"/>
</dbReference>
<dbReference type="PROSITE" id="PS00624">
    <property type="entry name" value="GMC_OXRED_2"/>
    <property type="match status" value="1"/>
</dbReference>
<evidence type="ECO:0000256" key="1">
    <source>
        <dbReference type="ARBA" id="ARBA00001974"/>
    </source>
</evidence>
<dbReference type="GO" id="GO:0016614">
    <property type="term" value="F:oxidoreductase activity, acting on CH-OH group of donors"/>
    <property type="evidence" value="ECO:0007669"/>
    <property type="project" value="InterPro"/>
</dbReference>
<dbReference type="Proteomes" id="UP000287519">
    <property type="component" value="Unassembled WGS sequence"/>
</dbReference>
<sequence>MSWTSEQTTPAKEVILAGGAINSPQLLMLSGIGDEAQLREHGIAVQQHLSEVGRNLLDHLVSFCSTT</sequence>
<dbReference type="PANTHER" id="PTHR11552:SF147">
    <property type="entry name" value="CHOLINE DEHYDROGENASE, MITOCHONDRIAL"/>
    <property type="match status" value="1"/>
</dbReference>
<dbReference type="SUPFAM" id="SSF51905">
    <property type="entry name" value="FAD/NAD(P)-binding domain"/>
    <property type="match status" value="1"/>
</dbReference>
<proteinExistence type="inferred from homology"/>
<keyword evidence="4" id="KW-0274">FAD</keyword>
<dbReference type="Pfam" id="PF00732">
    <property type="entry name" value="GMC_oxred_N"/>
    <property type="match status" value="1"/>
</dbReference>
<evidence type="ECO:0000256" key="3">
    <source>
        <dbReference type="ARBA" id="ARBA00022630"/>
    </source>
</evidence>
<evidence type="ECO:0000256" key="4">
    <source>
        <dbReference type="ARBA" id="ARBA00022827"/>
    </source>
</evidence>
<organism evidence="6 7">
    <name type="scientific">Rhodococcus wratislaviensis</name>
    <name type="common">Tsukamurella wratislaviensis</name>
    <dbReference type="NCBI Taxonomy" id="44752"/>
    <lineage>
        <taxon>Bacteria</taxon>
        <taxon>Bacillati</taxon>
        <taxon>Actinomycetota</taxon>
        <taxon>Actinomycetes</taxon>
        <taxon>Mycobacteriales</taxon>
        <taxon>Nocardiaceae</taxon>
        <taxon>Rhodococcus</taxon>
    </lineage>
</organism>
<keyword evidence="7" id="KW-1185">Reference proteome</keyword>
<keyword evidence="3" id="KW-0285">Flavoprotein</keyword>
<comment type="cofactor">
    <cofactor evidence="1">
        <name>FAD</name>
        <dbReference type="ChEBI" id="CHEBI:57692"/>
    </cofactor>
</comment>
<dbReference type="Gene3D" id="3.50.50.60">
    <property type="entry name" value="FAD/NAD(P)-binding domain"/>
    <property type="match status" value="1"/>
</dbReference>
<feature type="domain" description="Glucose-methanol-choline oxidoreductase N-terminal" evidence="5">
    <location>
        <begin position="19"/>
        <end position="33"/>
    </location>
</feature>
<dbReference type="GO" id="GO:0050660">
    <property type="term" value="F:flavin adenine dinucleotide binding"/>
    <property type="evidence" value="ECO:0007669"/>
    <property type="project" value="InterPro"/>
</dbReference>
<gene>
    <name evidence="6" type="ORF">Rhow_000780</name>
</gene>
<evidence type="ECO:0000259" key="5">
    <source>
        <dbReference type="PROSITE" id="PS00624"/>
    </source>
</evidence>
<dbReference type="InterPro" id="IPR036188">
    <property type="entry name" value="FAD/NAD-bd_sf"/>
</dbReference>
<comment type="caution">
    <text evidence="6">The sequence shown here is derived from an EMBL/GenBank/DDBJ whole genome shotgun (WGS) entry which is preliminary data.</text>
</comment>
<accession>A0A402C2U9</accession>
<protein>
    <submittedName>
        <fullName evidence="6">Choline dehydrogenase</fullName>
    </submittedName>
</protein>